<dbReference type="InterPro" id="IPR001584">
    <property type="entry name" value="Integrase_cat-core"/>
</dbReference>
<feature type="compositionally biased region" description="Polar residues" evidence="1">
    <location>
        <begin position="337"/>
        <end position="352"/>
    </location>
</feature>
<dbReference type="PANTHER" id="PTHR46585:SF1">
    <property type="entry name" value="CHROMO DOMAIN-CONTAINING PROTEIN"/>
    <property type="match status" value="1"/>
</dbReference>
<dbReference type="EMBL" id="FN654354">
    <property type="protein sequence ID" value="CBY32458.1"/>
    <property type="molecule type" value="Genomic_DNA"/>
</dbReference>
<dbReference type="InterPro" id="IPR012337">
    <property type="entry name" value="RNaseH-like_sf"/>
</dbReference>
<feature type="compositionally biased region" description="Acidic residues" evidence="1">
    <location>
        <begin position="76"/>
        <end position="98"/>
    </location>
</feature>
<evidence type="ECO:0000256" key="1">
    <source>
        <dbReference type="SAM" id="MobiDB-lite"/>
    </source>
</evidence>
<dbReference type="Proteomes" id="UP000011014">
    <property type="component" value="Unassembled WGS sequence"/>
</dbReference>
<dbReference type="Gene3D" id="3.30.420.10">
    <property type="entry name" value="Ribonuclease H-like superfamily/Ribonuclease H"/>
    <property type="match status" value="1"/>
</dbReference>
<feature type="compositionally biased region" description="Basic and acidic residues" evidence="1">
    <location>
        <begin position="37"/>
        <end position="52"/>
    </location>
</feature>
<feature type="region of interest" description="Disordered" evidence="1">
    <location>
        <begin position="32"/>
        <end position="372"/>
    </location>
</feature>
<feature type="compositionally biased region" description="Polar residues" evidence="1">
    <location>
        <begin position="105"/>
        <end position="115"/>
    </location>
</feature>
<dbReference type="PANTHER" id="PTHR46585">
    <property type="entry name" value="INTEGRASE CORE DOMAIN CONTAINING PROTEIN"/>
    <property type="match status" value="1"/>
</dbReference>
<dbReference type="SUPFAM" id="SSF53098">
    <property type="entry name" value="Ribonuclease H-like"/>
    <property type="match status" value="1"/>
</dbReference>
<evidence type="ECO:0000259" key="2">
    <source>
        <dbReference type="PROSITE" id="PS50994"/>
    </source>
</evidence>
<sequence length="1338" mass="153386">MEALNGGCYLDLETIDNIASEWEYDPVTMRVRVKAPKTKEEPYPDYDKKETESAEQVSRLCNREIPVGSRYKSEDCETSEEGEDHEESEGGEGSEESGIEEKTAKNTISNRNSGKNVKFQFGGGASNPDNRTGDGVGDDFIESELKPKATESNHSERAATTTTTIDKSSKLDGRRVAKRALISAKHNRDRRSRIDSKKQNSQSVITSADYRARRAMLRDKSARRAKRRRRDYYSEGVSTSNDEFSDALSSDSSSDSELDYRRKRKIQRASFSSNHKSKRAKPKRFTKKRASRKIVKPNTTSTPTSSTEAREPQLEQNLSRKRRRHPSSQDPKRQRETSSTATLTAPISGQQANEEESPPNENNEQRPDGFDLFYNPDQPSMYSALSIKKFKQKNDNISRHKPFLASFKRNPIISTGLYTHLFADTIAAYSNDFAINNDYAYILVVICALSKQLFTAPVYFNTQEEVTPALEQIFRQLDLPGHTFFLTDRGKEFEINSWPMLERWGMTPVYLRGRHKSAPAERVIRTIQKRLGRYFTANGGVRRWIDQLKNVTRAYNETVHNTTGMKSNDVTRKNASLLFDFMELQRKRIARTKKNKFELGDLVRIPINFKKKKEFVKYGRPAWTVEVYQVSRIEFGTHRPTYFLCDLTGKPLAQRFYSNELNLVSSFAELFNGKDKTIDGEKSGSAGKERRATEKIDMQDDGSTGDNLIVASSNWTSEKATRETGPLLKVCFKKFFYEFLTQLAWGCLINLRNLFILEILKINFRMFTNLRNDRYGSLLFFEGRNRSDDPFKNYMVLKRRGVEEVCGVVRFSAPEDKNPVKVSRFMFNATLDVPSNFVPYNDWHSKSVGAFHVRILDNVVDSTANALEYYYASFYAKHLNFSVDAKEVELFPSGTYDSRDLNGSDLKFHTVKHNGKGKVENRQSYAEEVWSAASSKIKLVTGGSDIAYETLKHRYTVRAPIAHGLCRQPRVLPTGSRLQFEIRLAAWNQVIQKHDDYRICRADKTVVEEAKYKWPIDDRILTEKVTIKHYFPAKCNCAVLLAAYTDANFKVEQILEGNDLTPVAAGSEHNLFDKTAENGEWKNFQSHKVTISIPKIREMKVMVNGEETTMATFWLKNDKGQSDESDKLDLTKHVELKDHLLEAVYCVPGKPEKPFPVKGGGARIPFLSPKLVVINKSAGQRSYDIELSDGPFPHMVILSGMSYSRREQIGTEICGTRTSMFEPGFEIEELIIYINNREAFRSPWHRPIDHYLNYLKSIGRYHNKAIGGSVDFWKFQNENWCVPLRFDDRSDRRGLVTAKITFRKELTTSWDAFVTRIPVEDLILDRAKNSKWIMLYCI</sequence>
<protein>
    <recommendedName>
        <fullName evidence="2">Integrase catalytic domain-containing protein</fullName>
    </recommendedName>
</protein>
<dbReference type="PROSITE" id="PS50994">
    <property type="entry name" value="INTEGRASE"/>
    <property type="match status" value="1"/>
</dbReference>
<feature type="compositionally biased region" description="Basic and acidic residues" evidence="1">
    <location>
        <begin position="210"/>
        <end position="222"/>
    </location>
</feature>
<feature type="compositionally biased region" description="Basic and acidic residues" evidence="1">
    <location>
        <begin position="143"/>
        <end position="157"/>
    </location>
</feature>
<accession>E4YA71</accession>
<reference evidence="3" key="1">
    <citation type="journal article" date="2010" name="Science">
        <title>Plasticity of animal genome architecture unmasked by rapid evolution of a pelagic tunicate.</title>
        <authorList>
            <person name="Denoeud F."/>
            <person name="Henriet S."/>
            <person name="Mungpakdee S."/>
            <person name="Aury J.M."/>
            <person name="Da Silva C."/>
            <person name="Brinkmann H."/>
            <person name="Mikhaleva J."/>
            <person name="Olsen L.C."/>
            <person name="Jubin C."/>
            <person name="Canestro C."/>
            <person name="Bouquet J.M."/>
            <person name="Danks G."/>
            <person name="Poulain J."/>
            <person name="Campsteijn C."/>
            <person name="Adamski M."/>
            <person name="Cross I."/>
            <person name="Yadetie F."/>
            <person name="Muffato M."/>
            <person name="Louis A."/>
            <person name="Butcher S."/>
            <person name="Tsagkogeorga G."/>
            <person name="Konrad A."/>
            <person name="Singh S."/>
            <person name="Jensen M.F."/>
            <person name="Cong E.H."/>
            <person name="Eikeseth-Otteraa H."/>
            <person name="Noel B."/>
            <person name="Anthouard V."/>
            <person name="Porcel B.M."/>
            <person name="Kachouri-Lafond R."/>
            <person name="Nishino A."/>
            <person name="Ugolini M."/>
            <person name="Chourrout P."/>
            <person name="Nishida H."/>
            <person name="Aasland R."/>
            <person name="Huzurbazar S."/>
            <person name="Westhof E."/>
            <person name="Delsuc F."/>
            <person name="Lehrach H."/>
            <person name="Reinhardt R."/>
            <person name="Weissenbach J."/>
            <person name="Roy S.W."/>
            <person name="Artiguenave F."/>
            <person name="Postlethwait J.H."/>
            <person name="Manak J.R."/>
            <person name="Thompson E.M."/>
            <person name="Jaillon O."/>
            <person name="Du Pasquier L."/>
            <person name="Boudinot P."/>
            <person name="Liberles D.A."/>
            <person name="Volff J.N."/>
            <person name="Philippe H."/>
            <person name="Lenhard B."/>
            <person name="Roest Crollius H."/>
            <person name="Wincker P."/>
            <person name="Chourrout D."/>
        </authorList>
    </citation>
    <scope>NUCLEOTIDE SEQUENCE [LARGE SCALE GENOMIC DNA]</scope>
</reference>
<organism evidence="3">
    <name type="scientific">Oikopleura dioica</name>
    <name type="common">Tunicate</name>
    <dbReference type="NCBI Taxonomy" id="34765"/>
    <lineage>
        <taxon>Eukaryota</taxon>
        <taxon>Metazoa</taxon>
        <taxon>Chordata</taxon>
        <taxon>Tunicata</taxon>
        <taxon>Appendicularia</taxon>
        <taxon>Copelata</taxon>
        <taxon>Oikopleuridae</taxon>
        <taxon>Oikopleura</taxon>
    </lineage>
</organism>
<dbReference type="GO" id="GO:0003676">
    <property type="term" value="F:nucleic acid binding"/>
    <property type="evidence" value="ECO:0007669"/>
    <property type="project" value="InterPro"/>
</dbReference>
<feature type="domain" description="Integrase catalytic" evidence="2">
    <location>
        <begin position="407"/>
        <end position="575"/>
    </location>
</feature>
<proteinExistence type="predicted"/>
<dbReference type="GO" id="GO:0015074">
    <property type="term" value="P:DNA integration"/>
    <property type="evidence" value="ECO:0007669"/>
    <property type="project" value="InterPro"/>
</dbReference>
<gene>
    <name evidence="3" type="ORF">GSOID_T00030889001</name>
</gene>
<evidence type="ECO:0000313" key="3">
    <source>
        <dbReference type="EMBL" id="CBY32458.1"/>
    </source>
</evidence>
<name>E4YA71_OIKDI</name>
<feature type="compositionally biased region" description="Basic residues" evidence="1">
    <location>
        <begin position="275"/>
        <end position="295"/>
    </location>
</feature>
<feature type="compositionally biased region" description="Low complexity" evidence="1">
    <location>
        <begin position="246"/>
        <end position="255"/>
    </location>
</feature>
<dbReference type="InterPro" id="IPR036397">
    <property type="entry name" value="RNaseH_sf"/>
</dbReference>